<protein>
    <recommendedName>
        <fullName evidence="1">Shedu protein SduA C-terminal domain-containing protein</fullName>
    </recommendedName>
</protein>
<name>A0A2L2LMT4_AGRTU</name>
<evidence type="ECO:0000259" key="1">
    <source>
        <dbReference type="Pfam" id="PF14082"/>
    </source>
</evidence>
<evidence type="ECO:0000313" key="3">
    <source>
        <dbReference type="Proteomes" id="UP000237717"/>
    </source>
</evidence>
<proteinExistence type="predicted"/>
<dbReference type="EMBL" id="CP026928">
    <property type="protein sequence ID" value="AVH45538.1"/>
    <property type="molecule type" value="Genomic_DNA"/>
</dbReference>
<dbReference type="RefSeq" id="WP_104680543.1">
    <property type="nucleotide sequence ID" value="NZ_CP026928.1"/>
</dbReference>
<sequence>MLTTERSYTIETGPAAMSWDEYARLVAAEWAELLNSAHCSHETNIQRFLEKHPCLVPGGQSMSGPSGHMAYPAALITQPRLPGYEAYVPDFLWIAADSLHLYAVLIEIESPSKRMFRKDGQPTAEFTQAQTQLLQWKSWLSEPANQLIFRNHFRPVDEHPWRKLKPQYVLIYGRRSEFETKPELGRLRAGLAREDEFYMSFDRLRPNKDHDQYMTVRFEQNRFQAVSMPATLEMGPVFADYRLPIQNKEMVVDETEFMSEERKQFIKRRLSYWDNWSRQGAKGMINLGDIE</sequence>
<feature type="domain" description="Shedu protein SduA C-terminal" evidence="1">
    <location>
        <begin position="40"/>
        <end position="204"/>
    </location>
</feature>
<accession>A0A2L2LMT4</accession>
<dbReference type="InterPro" id="IPR025359">
    <property type="entry name" value="SduA_C"/>
</dbReference>
<dbReference type="Proteomes" id="UP000237717">
    <property type="component" value="Plasmid pAt1D1609b"/>
</dbReference>
<reference evidence="2 3" key="1">
    <citation type="submission" date="2018-02" db="EMBL/GenBank/DDBJ databases">
        <title>Complete genome sequence of Agrobacterium tumefaciens 1D1609.</title>
        <authorList>
            <person name="Cho S.-T."/>
            <person name="Haryono M."/>
            <person name="Chang H.-H."/>
            <person name="Santos M.N."/>
            <person name="Lai E.-M."/>
            <person name="Kuo C.-H."/>
        </authorList>
    </citation>
    <scope>NUCLEOTIDE SEQUENCE [LARGE SCALE GENOMIC DNA]</scope>
    <source>
        <strain evidence="2 3">1D1609</strain>
        <plasmid evidence="3">Plasmid pat1d1609b</plasmid>
    </source>
</reference>
<organism evidence="2 3">
    <name type="scientific">Agrobacterium tumefaciens</name>
    <dbReference type="NCBI Taxonomy" id="358"/>
    <lineage>
        <taxon>Bacteria</taxon>
        <taxon>Pseudomonadati</taxon>
        <taxon>Pseudomonadota</taxon>
        <taxon>Alphaproteobacteria</taxon>
        <taxon>Hyphomicrobiales</taxon>
        <taxon>Rhizobiaceae</taxon>
        <taxon>Rhizobium/Agrobacterium group</taxon>
        <taxon>Agrobacterium</taxon>
        <taxon>Agrobacterium tumefaciens complex</taxon>
    </lineage>
</organism>
<gene>
    <name evidence="2" type="ORF">At1D1609_55070</name>
</gene>
<geneLocation type="plasmid" evidence="3">
    <name>pat1d1609b</name>
</geneLocation>
<evidence type="ECO:0000313" key="2">
    <source>
        <dbReference type="EMBL" id="AVH45538.1"/>
    </source>
</evidence>
<dbReference type="AlphaFoldDB" id="A0A2L2LMT4"/>
<dbReference type="Pfam" id="PF14082">
    <property type="entry name" value="SduA_C"/>
    <property type="match status" value="1"/>
</dbReference>
<keyword evidence="2" id="KW-0614">Plasmid</keyword>